<dbReference type="GeneID" id="85317918"/>
<dbReference type="RefSeq" id="XP_060294948.1">
    <property type="nucleotide sequence ID" value="XM_060434648.1"/>
</dbReference>
<keyword evidence="3" id="KW-1185">Reference proteome</keyword>
<name>A0AA40AD44_9PEZI</name>
<evidence type="ECO:0000313" key="2">
    <source>
        <dbReference type="EMBL" id="KAK0713625.1"/>
    </source>
</evidence>
<keyword evidence="1" id="KW-1133">Transmembrane helix</keyword>
<keyword evidence="1" id="KW-0812">Transmembrane</keyword>
<dbReference type="EMBL" id="JAUIRO010000005">
    <property type="protein sequence ID" value="KAK0713625.1"/>
    <property type="molecule type" value="Genomic_DNA"/>
</dbReference>
<feature type="transmembrane region" description="Helical" evidence="1">
    <location>
        <begin position="7"/>
        <end position="31"/>
    </location>
</feature>
<dbReference type="Proteomes" id="UP001172101">
    <property type="component" value="Unassembled WGS sequence"/>
</dbReference>
<reference evidence="2" key="1">
    <citation type="submission" date="2023-06" db="EMBL/GenBank/DDBJ databases">
        <title>Genome-scale phylogeny and comparative genomics of the fungal order Sordariales.</title>
        <authorList>
            <consortium name="Lawrence Berkeley National Laboratory"/>
            <person name="Hensen N."/>
            <person name="Bonometti L."/>
            <person name="Westerberg I."/>
            <person name="Brannstrom I.O."/>
            <person name="Guillou S."/>
            <person name="Cros-Aarteil S."/>
            <person name="Calhoun S."/>
            <person name="Haridas S."/>
            <person name="Kuo A."/>
            <person name="Mondo S."/>
            <person name="Pangilinan J."/>
            <person name="Riley R."/>
            <person name="LaButti K."/>
            <person name="Andreopoulos B."/>
            <person name="Lipzen A."/>
            <person name="Chen C."/>
            <person name="Yanf M."/>
            <person name="Daum C."/>
            <person name="Ng V."/>
            <person name="Clum A."/>
            <person name="Steindorff A."/>
            <person name="Ohm R."/>
            <person name="Martin F."/>
            <person name="Silar P."/>
            <person name="Natvig D."/>
            <person name="Lalanne C."/>
            <person name="Gautier V."/>
            <person name="Ament-velasquez S.L."/>
            <person name="Kruys A."/>
            <person name="Hutchinson M.I."/>
            <person name="Powell A.J."/>
            <person name="Barry K."/>
            <person name="Miller A.N."/>
            <person name="Grigoriev I.V."/>
            <person name="Debuchy R."/>
            <person name="Gladieux P."/>
            <person name="Thoren M.H."/>
            <person name="Johannesson H."/>
        </authorList>
    </citation>
    <scope>NUCLEOTIDE SEQUENCE</scope>
    <source>
        <strain evidence="2">SMH2392-1A</strain>
    </source>
</reference>
<sequence length="78" mass="8822">MLSQQGLFLLITCLQFCSNLCVDVCIIMIGLPLSHLFPFPPVSLSTCFPFHLFPFPPVSLSPLLTHPYHFQAFAVYTY</sequence>
<proteinExistence type="predicted"/>
<evidence type="ECO:0000313" key="3">
    <source>
        <dbReference type="Proteomes" id="UP001172101"/>
    </source>
</evidence>
<evidence type="ECO:0000256" key="1">
    <source>
        <dbReference type="SAM" id="Phobius"/>
    </source>
</evidence>
<protein>
    <submittedName>
        <fullName evidence="2">Uncharacterized protein</fullName>
    </submittedName>
</protein>
<accession>A0AA40AD44</accession>
<dbReference type="AlphaFoldDB" id="A0AA40AD44"/>
<keyword evidence="1" id="KW-0472">Membrane</keyword>
<organism evidence="2 3">
    <name type="scientific">Lasiosphaeria miniovina</name>
    <dbReference type="NCBI Taxonomy" id="1954250"/>
    <lineage>
        <taxon>Eukaryota</taxon>
        <taxon>Fungi</taxon>
        <taxon>Dikarya</taxon>
        <taxon>Ascomycota</taxon>
        <taxon>Pezizomycotina</taxon>
        <taxon>Sordariomycetes</taxon>
        <taxon>Sordariomycetidae</taxon>
        <taxon>Sordariales</taxon>
        <taxon>Lasiosphaeriaceae</taxon>
        <taxon>Lasiosphaeria</taxon>
    </lineage>
</organism>
<gene>
    <name evidence="2" type="ORF">B0T26DRAFT_367571</name>
</gene>
<comment type="caution">
    <text evidence="2">The sequence shown here is derived from an EMBL/GenBank/DDBJ whole genome shotgun (WGS) entry which is preliminary data.</text>
</comment>